<dbReference type="InterPro" id="IPR036388">
    <property type="entry name" value="WH-like_DNA-bd_sf"/>
</dbReference>
<dbReference type="AlphaFoldDB" id="A0A518BDP3"/>
<keyword evidence="6" id="KW-1185">Reference proteome</keyword>
<dbReference type="InterPro" id="IPR053812">
    <property type="entry name" value="HTH_Sigma70_ECF-like"/>
</dbReference>
<protein>
    <submittedName>
        <fullName evidence="5">RNA polymerase sigma factor</fullName>
    </submittedName>
</protein>
<dbReference type="Gene3D" id="1.10.10.10">
    <property type="entry name" value="Winged helix-like DNA-binding domain superfamily/Winged helix DNA-binding domain"/>
    <property type="match status" value="1"/>
</dbReference>
<dbReference type="Pfam" id="PF07638">
    <property type="entry name" value="Sigma70_ECF"/>
    <property type="match status" value="1"/>
</dbReference>
<evidence type="ECO:0000313" key="5">
    <source>
        <dbReference type="EMBL" id="QDU65109.1"/>
    </source>
</evidence>
<reference evidence="5 6" key="1">
    <citation type="submission" date="2019-02" db="EMBL/GenBank/DDBJ databases">
        <title>Deep-cultivation of Planctomycetes and their phenomic and genomic characterization uncovers novel biology.</title>
        <authorList>
            <person name="Wiegand S."/>
            <person name="Jogler M."/>
            <person name="Boedeker C."/>
            <person name="Pinto D."/>
            <person name="Vollmers J."/>
            <person name="Rivas-Marin E."/>
            <person name="Kohn T."/>
            <person name="Peeters S.H."/>
            <person name="Heuer A."/>
            <person name="Rast P."/>
            <person name="Oberbeckmann S."/>
            <person name="Bunk B."/>
            <person name="Jeske O."/>
            <person name="Meyerdierks A."/>
            <person name="Storesund J.E."/>
            <person name="Kallscheuer N."/>
            <person name="Luecker S."/>
            <person name="Lage O.M."/>
            <person name="Pohl T."/>
            <person name="Merkel B.J."/>
            <person name="Hornburger P."/>
            <person name="Mueller R.-W."/>
            <person name="Bruemmer F."/>
            <person name="Labrenz M."/>
            <person name="Spormann A.M."/>
            <person name="Op den Camp H."/>
            <person name="Overmann J."/>
            <person name="Amann R."/>
            <person name="Jetten M.S.M."/>
            <person name="Mascher T."/>
            <person name="Medema M.H."/>
            <person name="Devos D.P."/>
            <person name="Kaster A.-K."/>
            <person name="Ovreas L."/>
            <person name="Rohde M."/>
            <person name="Galperin M.Y."/>
            <person name="Jogler C."/>
        </authorList>
    </citation>
    <scope>NUCLEOTIDE SEQUENCE [LARGE SCALE GENOMIC DNA]</scope>
    <source>
        <strain evidence="5 6">Pla133</strain>
    </source>
</reference>
<organism evidence="5 6">
    <name type="scientific">Engelhardtia mirabilis</name>
    <dbReference type="NCBI Taxonomy" id="2528011"/>
    <lineage>
        <taxon>Bacteria</taxon>
        <taxon>Pseudomonadati</taxon>
        <taxon>Planctomycetota</taxon>
        <taxon>Planctomycetia</taxon>
        <taxon>Planctomycetia incertae sedis</taxon>
        <taxon>Engelhardtia</taxon>
    </lineage>
</organism>
<evidence type="ECO:0000313" key="6">
    <source>
        <dbReference type="Proteomes" id="UP000316921"/>
    </source>
</evidence>
<dbReference type="GO" id="GO:0016987">
    <property type="term" value="F:sigma factor activity"/>
    <property type="evidence" value="ECO:0007669"/>
    <property type="project" value="UniProtKB-KW"/>
</dbReference>
<keyword evidence="3" id="KW-0804">Transcription</keyword>
<dbReference type="SUPFAM" id="SSF88659">
    <property type="entry name" value="Sigma3 and sigma4 domains of RNA polymerase sigma factors"/>
    <property type="match status" value="1"/>
</dbReference>
<evidence type="ECO:0000259" key="4">
    <source>
        <dbReference type="Pfam" id="PF07638"/>
    </source>
</evidence>
<dbReference type="NCBIfam" id="TIGR02999">
    <property type="entry name" value="Sig-70_X6"/>
    <property type="match status" value="1"/>
</dbReference>
<dbReference type="NCBIfam" id="TIGR02937">
    <property type="entry name" value="sigma70-ECF"/>
    <property type="match status" value="1"/>
</dbReference>
<dbReference type="InterPro" id="IPR014284">
    <property type="entry name" value="RNA_pol_sigma-70_dom"/>
</dbReference>
<dbReference type="InterPro" id="IPR039425">
    <property type="entry name" value="RNA_pol_sigma-70-like"/>
</dbReference>
<dbReference type="KEGG" id="pbap:Pla133_01730"/>
<keyword evidence="2" id="KW-0731">Sigma factor</keyword>
<gene>
    <name evidence="5" type="ORF">Pla133_01730</name>
</gene>
<evidence type="ECO:0000256" key="1">
    <source>
        <dbReference type="ARBA" id="ARBA00023015"/>
    </source>
</evidence>
<accession>A0A518BDP3</accession>
<name>A0A518BDP3_9BACT</name>
<dbReference type="GO" id="GO:0006352">
    <property type="term" value="P:DNA-templated transcription initiation"/>
    <property type="evidence" value="ECO:0007669"/>
    <property type="project" value="InterPro"/>
</dbReference>
<evidence type="ECO:0000256" key="3">
    <source>
        <dbReference type="ARBA" id="ARBA00023163"/>
    </source>
</evidence>
<feature type="domain" description="RNA polymerase sigma-70 ECF-like HTH" evidence="4">
    <location>
        <begin position="16"/>
        <end position="186"/>
    </location>
</feature>
<dbReference type="EMBL" id="CP036287">
    <property type="protein sequence ID" value="QDU65109.1"/>
    <property type="molecule type" value="Genomic_DNA"/>
</dbReference>
<sequence>MTDPGPEVPERALLTRILHEGAEGSEWSRLLPLVYDELHGMARRQMGRERSDHTLQATALVHEAYMRLVGDVEMDWKGRGHFFGAASQAMRRVLVDHARKVGSAKRGGDRARVSISVDRVEQELENDSVLALDEALTTLEAEDPRAAEVARMRYFAGLEVREVALALDISERTVAREWAYARARLAELIGDEA</sequence>
<dbReference type="RefSeq" id="WP_145061417.1">
    <property type="nucleotide sequence ID" value="NZ_CP036287.1"/>
</dbReference>
<dbReference type="InterPro" id="IPR013324">
    <property type="entry name" value="RNA_pol_sigma_r3/r4-like"/>
</dbReference>
<evidence type="ECO:0000256" key="2">
    <source>
        <dbReference type="ARBA" id="ARBA00023082"/>
    </source>
</evidence>
<dbReference type="PANTHER" id="PTHR43133:SF39">
    <property type="entry name" value="SIMILAR TO RNA POLYMERASE SIGMA-E FACTOR"/>
    <property type="match status" value="1"/>
</dbReference>
<dbReference type="PANTHER" id="PTHR43133">
    <property type="entry name" value="RNA POLYMERASE ECF-TYPE SIGMA FACTO"/>
    <property type="match status" value="1"/>
</dbReference>
<dbReference type="Proteomes" id="UP000316921">
    <property type="component" value="Chromosome"/>
</dbReference>
<proteinExistence type="predicted"/>
<keyword evidence="1" id="KW-0805">Transcription regulation</keyword>
<dbReference type="InterPro" id="IPR011517">
    <property type="entry name" value="RNA_pol_sigma70_ECF-like"/>
</dbReference>